<evidence type="ECO:0000313" key="3">
    <source>
        <dbReference type="Proteomes" id="UP000712600"/>
    </source>
</evidence>
<accession>A0A8S9STZ7</accession>
<dbReference type="EMBL" id="QGKX02000004">
    <property type="protein sequence ID" value="KAF3604607.1"/>
    <property type="molecule type" value="Genomic_DNA"/>
</dbReference>
<dbReference type="Proteomes" id="UP000712600">
    <property type="component" value="Unassembled WGS sequence"/>
</dbReference>
<sequence length="69" mass="8040">MADLMKCIERSDAPPQQPKVQTSKRKKSKRKRCDIENAKNTKCLKPSLRLSTENFDLEILGEERIFIAY</sequence>
<name>A0A8S9STZ7_BRACR</name>
<evidence type="ECO:0000313" key="2">
    <source>
        <dbReference type="EMBL" id="KAF3604607.1"/>
    </source>
</evidence>
<protein>
    <submittedName>
        <fullName evidence="2">Uncharacterized protein</fullName>
    </submittedName>
</protein>
<feature type="compositionally biased region" description="Basic and acidic residues" evidence="1">
    <location>
        <begin position="1"/>
        <end position="12"/>
    </location>
</feature>
<proteinExistence type="predicted"/>
<reference evidence="2" key="1">
    <citation type="submission" date="2019-12" db="EMBL/GenBank/DDBJ databases">
        <title>Genome sequencing and annotation of Brassica cretica.</title>
        <authorList>
            <person name="Studholme D.J."/>
            <person name="Sarris P."/>
        </authorList>
    </citation>
    <scope>NUCLEOTIDE SEQUENCE</scope>
    <source>
        <strain evidence="2">PFS-109/04</strain>
        <tissue evidence="2">Leaf</tissue>
    </source>
</reference>
<evidence type="ECO:0000256" key="1">
    <source>
        <dbReference type="SAM" id="MobiDB-lite"/>
    </source>
</evidence>
<dbReference type="AlphaFoldDB" id="A0A8S9STZ7"/>
<feature type="region of interest" description="Disordered" evidence="1">
    <location>
        <begin position="1"/>
        <end position="33"/>
    </location>
</feature>
<organism evidence="2 3">
    <name type="scientific">Brassica cretica</name>
    <name type="common">Mustard</name>
    <dbReference type="NCBI Taxonomy" id="69181"/>
    <lineage>
        <taxon>Eukaryota</taxon>
        <taxon>Viridiplantae</taxon>
        <taxon>Streptophyta</taxon>
        <taxon>Embryophyta</taxon>
        <taxon>Tracheophyta</taxon>
        <taxon>Spermatophyta</taxon>
        <taxon>Magnoliopsida</taxon>
        <taxon>eudicotyledons</taxon>
        <taxon>Gunneridae</taxon>
        <taxon>Pentapetalae</taxon>
        <taxon>rosids</taxon>
        <taxon>malvids</taxon>
        <taxon>Brassicales</taxon>
        <taxon>Brassicaceae</taxon>
        <taxon>Brassiceae</taxon>
        <taxon>Brassica</taxon>
    </lineage>
</organism>
<comment type="caution">
    <text evidence="2">The sequence shown here is derived from an EMBL/GenBank/DDBJ whole genome shotgun (WGS) entry which is preliminary data.</text>
</comment>
<gene>
    <name evidence="2" type="ORF">F2Q69_00035513</name>
</gene>
<feature type="compositionally biased region" description="Basic residues" evidence="1">
    <location>
        <begin position="22"/>
        <end position="32"/>
    </location>
</feature>